<reference evidence="3" key="1">
    <citation type="submission" date="2016-01" db="EMBL/GenBank/DDBJ databases">
        <title>Whole genome sequencing of Bhargavaea cecembensis T14.</title>
        <authorList>
            <person name="Hong K.W."/>
        </authorList>
    </citation>
    <scope>NUCLEOTIDE SEQUENCE [LARGE SCALE GENOMIC DNA]</scope>
    <source>
        <strain evidence="3">M19</strain>
    </source>
</reference>
<feature type="region of interest" description="Disordered" evidence="1">
    <location>
        <begin position="1"/>
        <end position="23"/>
    </location>
</feature>
<evidence type="ECO:0000313" key="3">
    <source>
        <dbReference type="Proteomes" id="UP000076510"/>
    </source>
</evidence>
<dbReference type="RefSeq" id="WP_048012271.1">
    <property type="nucleotide sequence ID" value="NZ_JBLGCT010000001.1"/>
</dbReference>
<evidence type="ECO:0000313" key="2">
    <source>
        <dbReference type="EMBL" id="KZE44477.1"/>
    </source>
</evidence>
<dbReference type="AlphaFoldDB" id="A0A163J6K8"/>
<protein>
    <submittedName>
        <fullName evidence="2">Uncharacterized protein</fullName>
    </submittedName>
</protein>
<accession>A0A163J6K8</accession>
<proteinExistence type="predicted"/>
<dbReference type="Proteomes" id="UP000076510">
    <property type="component" value="Unassembled WGS sequence"/>
</dbReference>
<feature type="compositionally biased region" description="Basic and acidic residues" evidence="1">
    <location>
        <begin position="10"/>
        <end position="23"/>
    </location>
</feature>
<dbReference type="EMBL" id="LQQY01000043">
    <property type="protein sequence ID" value="KZE44477.1"/>
    <property type="molecule type" value="Genomic_DNA"/>
</dbReference>
<organism evidence="2 3">
    <name type="scientific">Rossellomorea marisflavi</name>
    <dbReference type="NCBI Taxonomy" id="189381"/>
    <lineage>
        <taxon>Bacteria</taxon>
        <taxon>Bacillati</taxon>
        <taxon>Bacillota</taxon>
        <taxon>Bacilli</taxon>
        <taxon>Bacillales</taxon>
        <taxon>Bacillaceae</taxon>
        <taxon>Rossellomorea</taxon>
    </lineage>
</organism>
<sequence>MKAKSALKRKALDSDRNRGKLETPEAELRRLDFLPAESKRLERKGTVHVDSPSQSKDHMPRLNFVRVWTQED</sequence>
<gene>
    <name evidence="2" type="ORF">AV649_07565</name>
</gene>
<name>A0A163J6K8_9BACI</name>
<evidence type="ECO:0000256" key="1">
    <source>
        <dbReference type="SAM" id="MobiDB-lite"/>
    </source>
</evidence>
<dbReference type="OrthoDB" id="2942268at2"/>
<comment type="caution">
    <text evidence="2">The sequence shown here is derived from an EMBL/GenBank/DDBJ whole genome shotgun (WGS) entry which is preliminary data.</text>
</comment>